<gene>
    <name evidence="2" type="ORF">PIB30_060301</name>
</gene>
<dbReference type="EMBL" id="JASCZI010242187">
    <property type="protein sequence ID" value="MED6210036.1"/>
    <property type="molecule type" value="Genomic_DNA"/>
</dbReference>
<feature type="chain" id="PRO_5045844716" evidence="1">
    <location>
        <begin position="27"/>
        <end position="77"/>
    </location>
</feature>
<organism evidence="2 3">
    <name type="scientific">Stylosanthes scabra</name>
    <dbReference type="NCBI Taxonomy" id="79078"/>
    <lineage>
        <taxon>Eukaryota</taxon>
        <taxon>Viridiplantae</taxon>
        <taxon>Streptophyta</taxon>
        <taxon>Embryophyta</taxon>
        <taxon>Tracheophyta</taxon>
        <taxon>Spermatophyta</taxon>
        <taxon>Magnoliopsida</taxon>
        <taxon>eudicotyledons</taxon>
        <taxon>Gunneridae</taxon>
        <taxon>Pentapetalae</taxon>
        <taxon>rosids</taxon>
        <taxon>fabids</taxon>
        <taxon>Fabales</taxon>
        <taxon>Fabaceae</taxon>
        <taxon>Papilionoideae</taxon>
        <taxon>50 kb inversion clade</taxon>
        <taxon>dalbergioids sensu lato</taxon>
        <taxon>Dalbergieae</taxon>
        <taxon>Pterocarpus clade</taxon>
        <taxon>Stylosanthes</taxon>
    </lineage>
</organism>
<evidence type="ECO:0000313" key="2">
    <source>
        <dbReference type="EMBL" id="MED6210036.1"/>
    </source>
</evidence>
<feature type="signal peptide" evidence="1">
    <location>
        <begin position="1"/>
        <end position="26"/>
    </location>
</feature>
<keyword evidence="1" id="KW-0732">Signal</keyword>
<proteinExistence type="predicted"/>
<sequence>MAASARFTAAMVLLAVATSLFHFTQASAPSVGEFVDTTINSHTIVIFSKSYCPNLKTFHEPHTRKGGKGIDAMQQLE</sequence>
<name>A0ABU6YJD9_9FABA</name>
<keyword evidence="3" id="KW-1185">Reference proteome</keyword>
<comment type="caution">
    <text evidence="2">The sequence shown here is derived from an EMBL/GenBank/DDBJ whole genome shotgun (WGS) entry which is preliminary data.</text>
</comment>
<dbReference type="Proteomes" id="UP001341840">
    <property type="component" value="Unassembled WGS sequence"/>
</dbReference>
<protein>
    <submittedName>
        <fullName evidence="2">Uncharacterized protein</fullName>
    </submittedName>
</protein>
<evidence type="ECO:0000313" key="3">
    <source>
        <dbReference type="Proteomes" id="UP001341840"/>
    </source>
</evidence>
<reference evidence="2 3" key="1">
    <citation type="journal article" date="2023" name="Plants (Basel)">
        <title>Bridging the Gap: Combining Genomics and Transcriptomics Approaches to Understand Stylosanthes scabra, an Orphan Legume from the Brazilian Caatinga.</title>
        <authorList>
            <person name="Ferreira-Neto J.R.C."/>
            <person name="da Silva M.D."/>
            <person name="Binneck E."/>
            <person name="de Melo N.F."/>
            <person name="da Silva R.H."/>
            <person name="de Melo A.L.T.M."/>
            <person name="Pandolfi V."/>
            <person name="Bustamante F.O."/>
            <person name="Brasileiro-Vidal A.C."/>
            <person name="Benko-Iseppon A.M."/>
        </authorList>
    </citation>
    <scope>NUCLEOTIDE SEQUENCE [LARGE SCALE GENOMIC DNA]</scope>
    <source>
        <tissue evidence="2">Leaves</tissue>
    </source>
</reference>
<evidence type="ECO:0000256" key="1">
    <source>
        <dbReference type="SAM" id="SignalP"/>
    </source>
</evidence>
<accession>A0ABU6YJD9</accession>